<proteinExistence type="predicted"/>
<organism evidence="1">
    <name type="scientific">marine sediment metagenome</name>
    <dbReference type="NCBI Taxonomy" id="412755"/>
    <lineage>
        <taxon>unclassified sequences</taxon>
        <taxon>metagenomes</taxon>
        <taxon>ecological metagenomes</taxon>
    </lineage>
</organism>
<dbReference type="EMBL" id="BARU01020351">
    <property type="protein sequence ID" value="GAH48471.1"/>
    <property type="molecule type" value="Genomic_DNA"/>
</dbReference>
<evidence type="ECO:0000313" key="1">
    <source>
        <dbReference type="EMBL" id="GAH48471.1"/>
    </source>
</evidence>
<name>X1FS41_9ZZZZ</name>
<comment type="caution">
    <text evidence="1">The sequence shown here is derived from an EMBL/GenBank/DDBJ whole genome shotgun (WGS) entry which is preliminary data.</text>
</comment>
<protein>
    <submittedName>
        <fullName evidence="1">Uncharacterized protein</fullName>
    </submittedName>
</protein>
<dbReference type="AlphaFoldDB" id="X1FS41"/>
<sequence>MIVNKIPQEEFEGLAWRCLEKAKKLYNKGFIFTNHERTEKVTKKYEDLSNPLNKFLEEYTVEDIDGDIAIGDFNERYLSYLKEKGFRVWTEKEINKAMKDKGFRQKTLHTAEDGKDTTYRAWLELRWK</sequence>
<accession>X1FS41</accession>
<reference evidence="1" key="1">
    <citation type="journal article" date="2014" name="Front. Microbiol.">
        <title>High frequency of phylogenetically diverse reductive dehalogenase-homologous genes in deep subseafloor sedimentary metagenomes.</title>
        <authorList>
            <person name="Kawai M."/>
            <person name="Futagami T."/>
            <person name="Toyoda A."/>
            <person name="Takaki Y."/>
            <person name="Nishi S."/>
            <person name="Hori S."/>
            <person name="Arai W."/>
            <person name="Tsubouchi T."/>
            <person name="Morono Y."/>
            <person name="Uchiyama I."/>
            <person name="Ito T."/>
            <person name="Fujiyama A."/>
            <person name="Inagaki F."/>
            <person name="Takami H."/>
        </authorList>
    </citation>
    <scope>NUCLEOTIDE SEQUENCE</scope>
    <source>
        <strain evidence="1">Expedition CK06-06</strain>
    </source>
</reference>
<gene>
    <name evidence="1" type="ORF">S03H2_33438</name>
</gene>